<accession>A0A9P6CM18</accession>
<evidence type="ECO:0000313" key="2">
    <source>
        <dbReference type="EMBL" id="KAF9471262.1"/>
    </source>
</evidence>
<feature type="compositionally biased region" description="Polar residues" evidence="1">
    <location>
        <begin position="31"/>
        <end position="42"/>
    </location>
</feature>
<gene>
    <name evidence="2" type="ORF">BDN70DRAFT_586754</name>
</gene>
<protein>
    <submittedName>
        <fullName evidence="2">Uncharacterized protein</fullName>
    </submittedName>
</protein>
<dbReference type="EMBL" id="MU155722">
    <property type="protein sequence ID" value="KAF9471262.1"/>
    <property type="molecule type" value="Genomic_DNA"/>
</dbReference>
<evidence type="ECO:0000313" key="3">
    <source>
        <dbReference type="Proteomes" id="UP000807469"/>
    </source>
</evidence>
<feature type="compositionally biased region" description="Basic and acidic residues" evidence="1">
    <location>
        <begin position="58"/>
        <end position="70"/>
    </location>
</feature>
<reference evidence="2" key="1">
    <citation type="submission" date="2020-11" db="EMBL/GenBank/DDBJ databases">
        <authorList>
            <consortium name="DOE Joint Genome Institute"/>
            <person name="Ahrendt S."/>
            <person name="Riley R."/>
            <person name="Andreopoulos W."/>
            <person name="Labutti K."/>
            <person name="Pangilinan J."/>
            <person name="Ruiz-Duenas F.J."/>
            <person name="Barrasa J.M."/>
            <person name="Sanchez-Garcia M."/>
            <person name="Camarero S."/>
            <person name="Miyauchi S."/>
            <person name="Serrano A."/>
            <person name="Linde D."/>
            <person name="Babiker R."/>
            <person name="Drula E."/>
            <person name="Ayuso-Fernandez I."/>
            <person name="Pacheco R."/>
            <person name="Padilla G."/>
            <person name="Ferreira P."/>
            <person name="Barriuso J."/>
            <person name="Kellner H."/>
            <person name="Castanera R."/>
            <person name="Alfaro M."/>
            <person name="Ramirez L."/>
            <person name="Pisabarro A.G."/>
            <person name="Kuo A."/>
            <person name="Tritt A."/>
            <person name="Lipzen A."/>
            <person name="He G."/>
            <person name="Yan M."/>
            <person name="Ng V."/>
            <person name="Cullen D."/>
            <person name="Martin F."/>
            <person name="Rosso M.-N."/>
            <person name="Henrissat B."/>
            <person name="Hibbett D."/>
            <person name="Martinez A.T."/>
            <person name="Grigoriev I.V."/>
        </authorList>
    </citation>
    <scope>NUCLEOTIDE SEQUENCE</scope>
    <source>
        <strain evidence="2">CIRM-BRFM 674</strain>
    </source>
</reference>
<feature type="region of interest" description="Disordered" evidence="1">
    <location>
        <begin position="31"/>
        <end position="77"/>
    </location>
</feature>
<evidence type="ECO:0000256" key="1">
    <source>
        <dbReference type="SAM" id="MobiDB-lite"/>
    </source>
</evidence>
<proteinExistence type="predicted"/>
<sequence>MENTNLLSLEILKATPLLHTIILTALVITSSAPPSATQSHSSARVLPRYDQSPLRPSRYHENRAQAHRETTVSLALP</sequence>
<dbReference type="Proteomes" id="UP000807469">
    <property type="component" value="Unassembled WGS sequence"/>
</dbReference>
<comment type="caution">
    <text evidence="2">The sequence shown here is derived from an EMBL/GenBank/DDBJ whole genome shotgun (WGS) entry which is preliminary data.</text>
</comment>
<keyword evidence="3" id="KW-1185">Reference proteome</keyword>
<organism evidence="2 3">
    <name type="scientific">Pholiota conissans</name>
    <dbReference type="NCBI Taxonomy" id="109636"/>
    <lineage>
        <taxon>Eukaryota</taxon>
        <taxon>Fungi</taxon>
        <taxon>Dikarya</taxon>
        <taxon>Basidiomycota</taxon>
        <taxon>Agaricomycotina</taxon>
        <taxon>Agaricomycetes</taxon>
        <taxon>Agaricomycetidae</taxon>
        <taxon>Agaricales</taxon>
        <taxon>Agaricineae</taxon>
        <taxon>Strophariaceae</taxon>
        <taxon>Pholiota</taxon>
    </lineage>
</organism>
<name>A0A9P6CM18_9AGAR</name>
<dbReference type="AlphaFoldDB" id="A0A9P6CM18"/>